<gene>
    <name evidence="1" type="ORF">OBO34_11830</name>
</gene>
<dbReference type="NCBIfam" id="NF005679">
    <property type="entry name" value="PRK07475.1"/>
    <property type="match status" value="1"/>
</dbReference>
<name>A0A9J6QW79_9FIRM</name>
<proteinExistence type="predicted"/>
<dbReference type="AlphaFoldDB" id="A0A9J6QW79"/>
<dbReference type="EMBL" id="JAOSHN010000004">
    <property type="protein sequence ID" value="MCU7379038.1"/>
    <property type="molecule type" value="Genomic_DNA"/>
</dbReference>
<organism evidence="1 2">
    <name type="scientific">Hominibacterium faecale</name>
    <dbReference type="NCBI Taxonomy" id="2839743"/>
    <lineage>
        <taxon>Bacteria</taxon>
        <taxon>Bacillati</taxon>
        <taxon>Bacillota</taxon>
        <taxon>Clostridia</taxon>
        <taxon>Peptostreptococcales</taxon>
        <taxon>Anaerovoracaceae</taxon>
        <taxon>Hominibacterium</taxon>
    </lineage>
</organism>
<dbReference type="Proteomes" id="UP001065549">
    <property type="component" value="Unassembled WGS sequence"/>
</dbReference>
<comment type="caution">
    <text evidence="1">The sequence shown here is derived from an EMBL/GenBank/DDBJ whole genome shotgun (WGS) entry which is preliminary data.</text>
</comment>
<protein>
    <submittedName>
        <fullName evidence="1">Aspartate/glutamate racemase family protein</fullName>
    </submittedName>
</protein>
<dbReference type="RefSeq" id="WP_148397717.1">
    <property type="nucleotide sequence ID" value="NZ_JAJAGH010000001.1"/>
</dbReference>
<keyword evidence="2" id="KW-1185">Reference proteome</keyword>
<reference evidence="1" key="1">
    <citation type="submission" date="2022-09" db="EMBL/GenBank/DDBJ databases">
        <title>Culturomic study of gut microbiota in children with autism spectrum disorder.</title>
        <authorList>
            <person name="Efimov B.A."/>
            <person name="Chaplin A.V."/>
            <person name="Sokolova S.R."/>
            <person name="Pikina A.P."/>
            <person name="Korzhanova M."/>
            <person name="Belova V."/>
            <person name="Korostin D."/>
        </authorList>
    </citation>
    <scope>NUCLEOTIDE SEQUENCE</scope>
    <source>
        <strain evidence="1">ASD5510</strain>
    </source>
</reference>
<evidence type="ECO:0000313" key="1">
    <source>
        <dbReference type="EMBL" id="MCU7379038.1"/>
    </source>
</evidence>
<sequence length="264" mass="29095">MKATGNGIFRHYNYIKPGEDMHYWSNKGGTCTGELVGIIVVPAWLPCPPGHVSNAYTFDFPVKYMELTGTNQTMVHGGEEAIADHLVEAARKLERDGCRVICADCGYFGHFQKQVANAVDVPVYLSGVIQVPWIRSGLKDHQKIGVLCADAPHLTYSLFQSCGVSKEDFDRCIIVGAQNEAEFYKIDKNVGNLDSAKIREELVNLALTMQQEHPDMGAVLLECTDMSPYIDSVQAAVNLPVFDAVTMIKFLYNTVAHRGCGGFL</sequence>
<accession>A0A9J6QW79</accession>
<evidence type="ECO:0000313" key="2">
    <source>
        <dbReference type="Proteomes" id="UP001065549"/>
    </source>
</evidence>